<dbReference type="Gene3D" id="2.40.30.70">
    <property type="entry name" value="YaeB-like"/>
    <property type="match status" value="1"/>
</dbReference>
<keyword evidence="5" id="KW-1185">Reference proteome</keyword>
<dbReference type="InterPro" id="IPR036413">
    <property type="entry name" value="YaeB-like_sf"/>
</dbReference>
<proteinExistence type="inferred from homology"/>
<sequence>MPPDTPRPGEVARPWTPADRADATLTFIGRLRSPWRKGDCPRNLRQARDRGGAFSAQIDPEWRPALAGLAEGDAVIVLYWMDGARRDLLVQAPAHRPDPAGTFALRSPARPNPIALAVTRIVAIDASAGVLTLDAIDAFDGTPILDIKPWLPGVDIPPEGTAR</sequence>
<name>A0A2S8S7H4_9RHOB</name>
<evidence type="ECO:0000313" key="4">
    <source>
        <dbReference type="EMBL" id="PQV56742.1"/>
    </source>
</evidence>
<evidence type="ECO:0000256" key="1">
    <source>
        <dbReference type="ARBA" id="ARBA00022691"/>
    </source>
</evidence>
<dbReference type="PANTHER" id="PTHR12818">
    <property type="entry name" value="TRNA (ADENINE(37)-N6)-METHYLTRANSFERASE"/>
    <property type="match status" value="1"/>
</dbReference>
<dbReference type="GO" id="GO:0008168">
    <property type="term" value="F:methyltransferase activity"/>
    <property type="evidence" value="ECO:0007669"/>
    <property type="project" value="UniProtKB-KW"/>
</dbReference>
<dbReference type="InterPro" id="IPR036414">
    <property type="entry name" value="YaeB_N_sf"/>
</dbReference>
<feature type="domain" description="TsaA-like" evidence="3">
    <location>
        <begin position="25"/>
        <end position="159"/>
    </location>
</feature>
<keyword evidence="1" id="KW-0949">S-adenosyl-L-methionine</keyword>
<evidence type="ECO:0000259" key="3">
    <source>
        <dbReference type="PROSITE" id="PS51668"/>
    </source>
</evidence>
<dbReference type="OrthoDB" id="9804309at2"/>
<dbReference type="Proteomes" id="UP000238338">
    <property type="component" value="Unassembled WGS sequence"/>
</dbReference>
<comment type="similarity">
    <text evidence="2">Belongs to the tRNA methyltransferase O family.</text>
</comment>
<dbReference type="Pfam" id="PF01980">
    <property type="entry name" value="TrmO_N"/>
    <property type="match status" value="1"/>
</dbReference>
<dbReference type="PANTHER" id="PTHR12818:SF0">
    <property type="entry name" value="TRNA (ADENINE(37)-N6)-METHYLTRANSFERASE"/>
    <property type="match status" value="1"/>
</dbReference>
<dbReference type="CDD" id="cd09281">
    <property type="entry name" value="UPF0066"/>
    <property type="match status" value="1"/>
</dbReference>
<dbReference type="InterPro" id="IPR040372">
    <property type="entry name" value="YaeB-like"/>
</dbReference>
<keyword evidence="4" id="KW-0808">Transferase</keyword>
<dbReference type="PROSITE" id="PS51668">
    <property type="entry name" value="TSAA_2"/>
    <property type="match status" value="1"/>
</dbReference>
<dbReference type="SUPFAM" id="SSF118196">
    <property type="entry name" value="YaeB-like"/>
    <property type="match status" value="1"/>
</dbReference>
<accession>A0A2S8S7H4</accession>
<gene>
    <name evidence="4" type="ORF">LX70_02316</name>
</gene>
<evidence type="ECO:0000256" key="2">
    <source>
        <dbReference type="ARBA" id="ARBA00033753"/>
    </source>
</evidence>
<dbReference type="AlphaFoldDB" id="A0A2S8S7H4"/>
<reference evidence="4 5" key="1">
    <citation type="submission" date="2018-02" db="EMBL/GenBank/DDBJ databases">
        <title>Genomic Encyclopedia of Archaeal and Bacterial Type Strains, Phase II (KMG-II): from individual species to whole genera.</title>
        <authorList>
            <person name="Goeker M."/>
        </authorList>
    </citation>
    <scope>NUCLEOTIDE SEQUENCE [LARGE SCALE GENOMIC DNA]</scope>
    <source>
        <strain evidence="4 5">DSM 18921</strain>
    </source>
</reference>
<dbReference type="EMBL" id="PVEP01000004">
    <property type="protein sequence ID" value="PQV56742.1"/>
    <property type="molecule type" value="Genomic_DNA"/>
</dbReference>
<comment type="caution">
    <text evidence="4">The sequence shown here is derived from an EMBL/GenBank/DDBJ whole genome shotgun (WGS) entry which is preliminary data.</text>
</comment>
<dbReference type="RefSeq" id="WP_105514904.1">
    <property type="nucleotide sequence ID" value="NZ_PVEP01000004.1"/>
</dbReference>
<keyword evidence="4" id="KW-0489">Methyltransferase</keyword>
<dbReference type="GO" id="GO:0032259">
    <property type="term" value="P:methylation"/>
    <property type="evidence" value="ECO:0007669"/>
    <property type="project" value="UniProtKB-KW"/>
</dbReference>
<dbReference type="InterPro" id="IPR023370">
    <property type="entry name" value="TrmO-like_N"/>
</dbReference>
<evidence type="ECO:0000313" key="5">
    <source>
        <dbReference type="Proteomes" id="UP000238338"/>
    </source>
</evidence>
<organism evidence="4 5">
    <name type="scientific">Albidovulum denitrificans</name>
    <dbReference type="NCBI Taxonomy" id="404881"/>
    <lineage>
        <taxon>Bacteria</taxon>
        <taxon>Pseudomonadati</taxon>
        <taxon>Pseudomonadota</taxon>
        <taxon>Alphaproteobacteria</taxon>
        <taxon>Rhodobacterales</taxon>
        <taxon>Paracoccaceae</taxon>
        <taxon>Albidovulum</taxon>
    </lineage>
</organism>
<protein>
    <submittedName>
        <fullName evidence="4">tRNA-Thr(GGU) m(6)t(6)A37 methyltransferase TsaA</fullName>
    </submittedName>
</protein>